<protein>
    <submittedName>
        <fullName evidence="2">Uncharacterized protein</fullName>
    </submittedName>
</protein>
<name>A0A8X6VDR7_TRICX</name>
<sequence>MDSRRNPWRRGNIGVDIVFLKLELKEKKRNGLQKKSMEERSIFKCPSVGGVWKLEKGVPTQVSSSSLDRGSKQRGPSPKALV</sequence>
<dbReference type="EMBL" id="BMAU01021243">
    <property type="protein sequence ID" value="GFY04178.1"/>
    <property type="molecule type" value="Genomic_DNA"/>
</dbReference>
<dbReference type="AlphaFoldDB" id="A0A8X6VDR7"/>
<comment type="caution">
    <text evidence="2">The sequence shown here is derived from an EMBL/GenBank/DDBJ whole genome shotgun (WGS) entry which is preliminary data.</text>
</comment>
<feature type="region of interest" description="Disordered" evidence="1">
    <location>
        <begin position="59"/>
        <end position="82"/>
    </location>
</feature>
<evidence type="ECO:0000313" key="2">
    <source>
        <dbReference type="EMBL" id="GFY04178.1"/>
    </source>
</evidence>
<evidence type="ECO:0000256" key="1">
    <source>
        <dbReference type="SAM" id="MobiDB-lite"/>
    </source>
</evidence>
<accession>A0A8X6VDR7</accession>
<organism evidence="2 3">
    <name type="scientific">Trichonephila clavipes</name>
    <name type="common">Golden silk orbweaver</name>
    <name type="synonym">Nephila clavipes</name>
    <dbReference type="NCBI Taxonomy" id="2585209"/>
    <lineage>
        <taxon>Eukaryota</taxon>
        <taxon>Metazoa</taxon>
        <taxon>Ecdysozoa</taxon>
        <taxon>Arthropoda</taxon>
        <taxon>Chelicerata</taxon>
        <taxon>Arachnida</taxon>
        <taxon>Araneae</taxon>
        <taxon>Araneomorphae</taxon>
        <taxon>Entelegynae</taxon>
        <taxon>Araneoidea</taxon>
        <taxon>Nephilidae</taxon>
        <taxon>Trichonephila</taxon>
    </lineage>
</organism>
<dbReference type="Proteomes" id="UP000887159">
    <property type="component" value="Unassembled WGS sequence"/>
</dbReference>
<keyword evidence="3" id="KW-1185">Reference proteome</keyword>
<gene>
    <name evidence="2" type="ORF">TNCV_1199561</name>
</gene>
<evidence type="ECO:0000313" key="3">
    <source>
        <dbReference type="Proteomes" id="UP000887159"/>
    </source>
</evidence>
<proteinExistence type="predicted"/>
<reference evidence="2" key="1">
    <citation type="submission" date="2020-08" db="EMBL/GenBank/DDBJ databases">
        <title>Multicomponent nature underlies the extraordinary mechanical properties of spider dragline silk.</title>
        <authorList>
            <person name="Kono N."/>
            <person name="Nakamura H."/>
            <person name="Mori M."/>
            <person name="Yoshida Y."/>
            <person name="Ohtoshi R."/>
            <person name="Malay A.D."/>
            <person name="Moran D.A.P."/>
            <person name="Tomita M."/>
            <person name="Numata K."/>
            <person name="Arakawa K."/>
        </authorList>
    </citation>
    <scope>NUCLEOTIDE SEQUENCE</scope>
</reference>